<dbReference type="EC" id="7.4.2.8" evidence="12"/>
<comment type="function">
    <text evidence="12">Part of the Sec protein translocase complex. Interacts with the SecYEG preprotein conducting channel. Has a central role in coupling the hydrolysis of ATP to the transfer of proteins into and across the cell membrane, serving as an ATP-driven molecular motor driving the stepwise translocation of polypeptide chains across the membrane.</text>
</comment>
<comment type="subunit">
    <text evidence="12">Monomer and homodimer. Part of the essential Sec protein translocation apparatus which comprises SecA, SecYEG and auxiliary proteins SecDF. Other proteins may also be involved.</text>
</comment>
<comment type="catalytic activity">
    <reaction evidence="12">
        <text>ATP + H2O + cellular proteinSide 1 = ADP + phosphate + cellular proteinSide 2.</text>
        <dbReference type="EC" id="7.4.2.8"/>
    </reaction>
</comment>
<dbReference type="RefSeq" id="WP_146565903.1">
    <property type="nucleotide sequence ID" value="NZ_VOHL01000001.1"/>
</dbReference>
<dbReference type="Pfam" id="PF01043">
    <property type="entry name" value="SecA_PP_bind"/>
    <property type="match status" value="1"/>
</dbReference>
<comment type="similarity">
    <text evidence="2 12">Belongs to the SecA family.</text>
</comment>
<protein>
    <recommendedName>
        <fullName evidence="12">Protein translocase subunit SecA</fullName>
        <ecNumber evidence="12">7.4.2.8</ecNumber>
    </recommendedName>
</protein>
<dbReference type="InterPro" id="IPR020937">
    <property type="entry name" value="SecA_CS"/>
</dbReference>
<keyword evidence="6 12" id="KW-0547">Nucleotide-binding</keyword>
<evidence type="ECO:0000259" key="15">
    <source>
        <dbReference type="PROSITE" id="PS51196"/>
    </source>
</evidence>
<dbReference type="InterPro" id="IPR011115">
    <property type="entry name" value="SecA_DEAD"/>
</dbReference>
<dbReference type="NCBIfam" id="NF006630">
    <property type="entry name" value="PRK09200.1"/>
    <property type="match status" value="1"/>
</dbReference>
<accession>A0A5C5SF10</accession>
<keyword evidence="7 12" id="KW-0067">ATP-binding</keyword>
<sequence length="774" mass="87775">MRTSYQLRRLKPILAQIKQEASKLQSLSEQALREKTSLLKRAFNQGQSLDNLLPQAFALAREVIFRQRALYLYDVQLLGAIVLHQGNIAEMKTGEGKTLTAVLPLYLHALTGKRTFLITPNAYLAQRDAAEVAPIFDFLGITLGVAVWEGEKAPDAQKKRAIYQADVVYTTSSQLGFDYLMDNLADRQANKFFPSLDYAIIDEADTVLLDMVQTPLIISGAPRVQSNLYQMADQFVSTLDDRGIYYHAGKKEVWLTEIGIKEAERFFNIEHLYAPAYFDLVRHLMLALKAHYLYLKQKDYLVKNEEIKLIDQQTGRLLTGTKLQGGLHQALEVKEQLPPSPELRTVATITYQNLFLLFEQLAGMTGTGKTAEGEFLEVYQMAVVSIPTHRPVQRRDLPDRIYPSLTEKIGAVLSLVQACHKKGQPVLLVTGSLTMSQLYSNLLLSQGLAHTLLNAKSGAREAEIIAGAGAYGAITIATQMAGRGTDIILEAGVRELGGLAVIATERFANERIDLQIRGRAGRQGDPGFSQFFVSLEDDLLEEYGNKRQLKKWRQSGGNKRYRSLYRLVKEAQAKSDKLGQLQRANALAFDKSIKFQRDLVYHQRDALLREDQLQLDLEQLVEQALHRLFQSENLSEQVVERYILDHVSYRFQSLPSHLDLQDKMALKAYTQQLIRDKIEQKQRYLGQDFAVFLRLASLKALDEAWIEEVDYLQQLRLVLSGVSASQTNPLFDYHQQAHQAYLKMQERVQDYLLTYLCLSEVEKTSNGRLIIYFG</sequence>
<dbReference type="PRINTS" id="PR00906">
    <property type="entry name" value="SECA"/>
</dbReference>
<dbReference type="CDD" id="cd18803">
    <property type="entry name" value="SF2_C_secA"/>
    <property type="match status" value="1"/>
</dbReference>
<dbReference type="Gene3D" id="1.10.3060.10">
    <property type="entry name" value="Helical scaffold and wing domains of SecA"/>
    <property type="match status" value="1"/>
</dbReference>
<dbReference type="OrthoDB" id="9762243at2"/>
<evidence type="ECO:0000256" key="3">
    <source>
        <dbReference type="ARBA" id="ARBA00022448"/>
    </source>
</evidence>
<feature type="domain" description="Helicase ATP-binding" evidence="13">
    <location>
        <begin position="78"/>
        <end position="241"/>
    </location>
</feature>
<dbReference type="Gene3D" id="3.90.1440.10">
    <property type="entry name" value="SecA, preprotein cross-linking domain"/>
    <property type="match status" value="1"/>
</dbReference>
<dbReference type="PROSITE" id="PS01312">
    <property type="entry name" value="SECA"/>
    <property type="match status" value="1"/>
</dbReference>
<evidence type="ECO:0000256" key="12">
    <source>
        <dbReference type="HAMAP-Rule" id="MF_01382"/>
    </source>
</evidence>
<evidence type="ECO:0000256" key="9">
    <source>
        <dbReference type="ARBA" id="ARBA00022967"/>
    </source>
</evidence>
<dbReference type="GO" id="GO:0017038">
    <property type="term" value="P:protein import"/>
    <property type="evidence" value="ECO:0007669"/>
    <property type="project" value="InterPro"/>
</dbReference>
<evidence type="ECO:0000313" key="17">
    <source>
        <dbReference type="Proteomes" id="UP000317430"/>
    </source>
</evidence>
<dbReference type="CDD" id="cd17928">
    <property type="entry name" value="DEXDc_SecA"/>
    <property type="match status" value="1"/>
</dbReference>
<organism evidence="16 17">
    <name type="scientific">Streptococcus cuniculipharyngis</name>
    <dbReference type="NCBI Taxonomy" id="1562651"/>
    <lineage>
        <taxon>Bacteria</taxon>
        <taxon>Bacillati</taxon>
        <taxon>Bacillota</taxon>
        <taxon>Bacilli</taxon>
        <taxon>Lactobacillales</taxon>
        <taxon>Streptococcaceae</taxon>
        <taxon>Streptococcus</taxon>
    </lineage>
</organism>
<keyword evidence="17" id="KW-1185">Reference proteome</keyword>
<dbReference type="InterPro" id="IPR014018">
    <property type="entry name" value="SecA_motor_DEAD"/>
</dbReference>
<dbReference type="SUPFAM" id="SSF52540">
    <property type="entry name" value="P-loop containing nucleoside triphosphate hydrolases"/>
    <property type="match status" value="2"/>
</dbReference>
<keyword evidence="4 12" id="KW-1003">Cell membrane</keyword>
<dbReference type="AlphaFoldDB" id="A0A5C5SF10"/>
<evidence type="ECO:0000256" key="2">
    <source>
        <dbReference type="ARBA" id="ARBA00007650"/>
    </source>
</evidence>
<comment type="caution">
    <text evidence="16">The sequence shown here is derived from an EMBL/GenBank/DDBJ whole genome shotgun (WGS) entry which is preliminary data.</text>
</comment>
<dbReference type="GO" id="GO:0008564">
    <property type="term" value="F:protein-exporting ATPase activity"/>
    <property type="evidence" value="ECO:0007669"/>
    <property type="project" value="UniProtKB-EC"/>
</dbReference>
<dbReference type="PROSITE" id="PS51192">
    <property type="entry name" value="HELICASE_ATP_BIND_1"/>
    <property type="match status" value="1"/>
</dbReference>
<dbReference type="InterPro" id="IPR036266">
    <property type="entry name" value="SecA_Wing/Scaffold_sf"/>
</dbReference>
<dbReference type="GO" id="GO:0005886">
    <property type="term" value="C:plasma membrane"/>
    <property type="evidence" value="ECO:0007669"/>
    <property type="project" value="UniProtKB-SubCell"/>
</dbReference>
<reference evidence="16 17" key="1">
    <citation type="submission" date="2019-08" db="EMBL/GenBank/DDBJ databases">
        <authorList>
            <person name="Lei W."/>
        </authorList>
    </citation>
    <scope>NUCLEOTIDE SEQUENCE [LARGE SCALE GENOMIC DNA]</scope>
    <source>
        <strain evidence="16 17">CCUG 66496</strain>
    </source>
</reference>
<dbReference type="FunFam" id="3.40.50.300:FF:000429">
    <property type="entry name" value="Preprotein translocase subunit SecA"/>
    <property type="match status" value="1"/>
</dbReference>
<dbReference type="GO" id="GO:0031522">
    <property type="term" value="C:cell envelope Sec protein transport complex"/>
    <property type="evidence" value="ECO:0007669"/>
    <property type="project" value="TreeGrafter"/>
</dbReference>
<dbReference type="InterPro" id="IPR001650">
    <property type="entry name" value="Helicase_C-like"/>
</dbReference>
<dbReference type="InterPro" id="IPR022490">
    <property type="entry name" value="SecA2"/>
</dbReference>
<dbReference type="PANTHER" id="PTHR30612">
    <property type="entry name" value="SECA INNER MEMBRANE COMPONENT OF SEC PROTEIN SECRETION SYSTEM"/>
    <property type="match status" value="1"/>
</dbReference>
<dbReference type="InterPro" id="IPR044722">
    <property type="entry name" value="SecA_SF2_C"/>
</dbReference>
<evidence type="ECO:0000256" key="11">
    <source>
        <dbReference type="ARBA" id="ARBA00023136"/>
    </source>
</evidence>
<gene>
    <name evidence="16" type="primary">secA2</name>
    <name evidence="12" type="synonym">secA</name>
    <name evidence="16" type="ORF">FRX57_01445</name>
</gene>
<name>A0A5C5SF10_9STRE</name>
<evidence type="ECO:0000256" key="10">
    <source>
        <dbReference type="ARBA" id="ARBA00023010"/>
    </source>
</evidence>
<dbReference type="InterPro" id="IPR011130">
    <property type="entry name" value="SecA_preprotein_X-link_dom"/>
</dbReference>
<evidence type="ECO:0000256" key="7">
    <source>
        <dbReference type="ARBA" id="ARBA00022840"/>
    </source>
</evidence>
<keyword evidence="5 12" id="KW-0963">Cytoplasm</keyword>
<evidence type="ECO:0000256" key="5">
    <source>
        <dbReference type="ARBA" id="ARBA00022490"/>
    </source>
</evidence>
<feature type="binding site" evidence="12">
    <location>
        <position position="76"/>
    </location>
    <ligand>
        <name>ATP</name>
        <dbReference type="ChEBI" id="CHEBI:30616"/>
    </ligand>
</feature>
<dbReference type="Proteomes" id="UP000317430">
    <property type="component" value="Unassembled WGS sequence"/>
</dbReference>
<keyword evidence="11 12" id="KW-0472">Membrane</keyword>
<dbReference type="InterPro" id="IPR027417">
    <property type="entry name" value="P-loop_NTPase"/>
</dbReference>
<feature type="binding site" evidence="12">
    <location>
        <position position="486"/>
    </location>
    <ligand>
        <name>ATP</name>
        <dbReference type="ChEBI" id="CHEBI:30616"/>
    </ligand>
</feature>
<dbReference type="Pfam" id="PF07517">
    <property type="entry name" value="SecA_DEAD"/>
    <property type="match status" value="1"/>
</dbReference>
<evidence type="ECO:0000256" key="4">
    <source>
        <dbReference type="ARBA" id="ARBA00022475"/>
    </source>
</evidence>
<dbReference type="PANTHER" id="PTHR30612:SF0">
    <property type="entry name" value="CHLOROPLAST PROTEIN-TRANSPORTING ATPASE"/>
    <property type="match status" value="1"/>
</dbReference>
<dbReference type="EMBL" id="VOHL01000001">
    <property type="protein sequence ID" value="TWS98892.1"/>
    <property type="molecule type" value="Genomic_DNA"/>
</dbReference>
<evidence type="ECO:0000259" key="13">
    <source>
        <dbReference type="PROSITE" id="PS51192"/>
    </source>
</evidence>
<feature type="binding site" evidence="12">
    <location>
        <begin position="94"/>
        <end position="98"/>
    </location>
    <ligand>
        <name>ATP</name>
        <dbReference type="ChEBI" id="CHEBI:30616"/>
    </ligand>
</feature>
<dbReference type="PROSITE" id="PS51196">
    <property type="entry name" value="SECA_MOTOR_DEAD"/>
    <property type="match status" value="1"/>
</dbReference>
<dbReference type="GO" id="GO:0043952">
    <property type="term" value="P:protein transport by the Sec complex"/>
    <property type="evidence" value="ECO:0007669"/>
    <property type="project" value="TreeGrafter"/>
</dbReference>
<dbReference type="Pfam" id="PF21090">
    <property type="entry name" value="P-loop_SecA"/>
    <property type="match status" value="2"/>
</dbReference>
<feature type="domain" description="SecA family profile" evidence="15">
    <location>
        <begin position="1"/>
        <end position="564"/>
    </location>
</feature>
<evidence type="ECO:0000256" key="1">
    <source>
        <dbReference type="ARBA" id="ARBA00004170"/>
    </source>
</evidence>
<dbReference type="GO" id="GO:0006605">
    <property type="term" value="P:protein targeting"/>
    <property type="evidence" value="ECO:0007669"/>
    <property type="project" value="UniProtKB-UniRule"/>
</dbReference>
<keyword evidence="9 12" id="KW-1278">Translocase</keyword>
<keyword evidence="3 12" id="KW-0813">Transport</keyword>
<dbReference type="InterPro" id="IPR000185">
    <property type="entry name" value="SecA"/>
</dbReference>
<evidence type="ECO:0000256" key="6">
    <source>
        <dbReference type="ARBA" id="ARBA00022741"/>
    </source>
</evidence>
<dbReference type="InterPro" id="IPR036670">
    <property type="entry name" value="SecA_X-link_sf"/>
</dbReference>
<proteinExistence type="inferred from homology"/>
<evidence type="ECO:0000259" key="14">
    <source>
        <dbReference type="PROSITE" id="PS51194"/>
    </source>
</evidence>
<dbReference type="InterPro" id="IPR011116">
    <property type="entry name" value="SecA_Wing/Scaffold"/>
</dbReference>
<dbReference type="SMART" id="SM00957">
    <property type="entry name" value="SecA_DEAD"/>
    <property type="match status" value="1"/>
</dbReference>
<dbReference type="PROSITE" id="PS51194">
    <property type="entry name" value="HELICASE_CTER"/>
    <property type="match status" value="1"/>
</dbReference>
<comment type="subcellular location">
    <subcellularLocation>
        <location evidence="12">Cell membrane</location>
        <topology evidence="12">Peripheral membrane protein</topology>
        <orientation evidence="12">Cytoplasmic side</orientation>
    </subcellularLocation>
    <subcellularLocation>
        <location evidence="12">Cytoplasm</location>
    </subcellularLocation>
    <subcellularLocation>
        <location evidence="1">Membrane</location>
        <topology evidence="1">Peripheral membrane protein</topology>
    </subcellularLocation>
    <text evidence="12">Distribution is 50-50.</text>
</comment>
<dbReference type="GO" id="GO:0065002">
    <property type="term" value="P:intracellular protein transmembrane transport"/>
    <property type="evidence" value="ECO:0007669"/>
    <property type="project" value="UniProtKB-UniRule"/>
</dbReference>
<keyword evidence="8 12" id="KW-0653">Protein transport</keyword>
<feature type="domain" description="Helicase C-terminal" evidence="14">
    <location>
        <begin position="411"/>
        <end position="568"/>
    </location>
</feature>
<dbReference type="SUPFAM" id="SSF81767">
    <property type="entry name" value="Pre-protein crosslinking domain of SecA"/>
    <property type="match status" value="1"/>
</dbReference>
<keyword evidence="10 12" id="KW-0811">Translocation</keyword>
<dbReference type="SMART" id="SM00958">
    <property type="entry name" value="SecA_PP_bind"/>
    <property type="match status" value="1"/>
</dbReference>
<dbReference type="GO" id="GO:0005524">
    <property type="term" value="F:ATP binding"/>
    <property type="evidence" value="ECO:0007669"/>
    <property type="project" value="UniProtKB-UniRule"/>
</dbReference>
<evidence type="ECO:0000313" key="16">
    <source>
        <dbReference type="EMBL" id="TWS98892.1"/>
    </source>
</evidence>
<evidence type="ECO:0000256" key="8">
    <source>
        <dbReference type="ARBA" id="ARBA00022927"/>
    </source>
</evidence>
<dbReference type="Gene3D" id="3.40.50.300">
    <property type="entry name" value="P-loop containing nucleotide triphosphate hydrolases"/>
    <property type="match status" value="2"/>
</dbReference>
<dbReference type="HAMAP" id="MF_01382">
    <property type="entry name" value="SecA"/>
    <property type="match status" value="1"/>
</dbReference>
<dbReference type="InterPro" id="IPR014001">
    <property type="entry name" value="Helicase_ATP-bd"/>
</dbReference>
<dbReference type="Pfam" id="PF07516">
    <property type="entry name" value="SecA_SW"/>
    <property type="match status" value="1"/>
</dbReference>
<dbReference type="GO" id="GO:0005829">
    <property type="term" value="C:cytosol"/>
    <property type="evidence" value="ECO:0007669"/>
    <property type="project" value="TreeGrafter"/>
</dbReference>
<dbReference type="NCBIfam" id="TIGR03714">
    <property type="entry name" value="secA2"/>
    <property type="match status" value="1"/>
</dbReference>
<dbReference type="SUPFAM" id="SSF81886">
    <property type="entry name" value="Helical scaffold and wing domains of SecA"/>
    <property type="match status" value="1"/>
</dbReference>